<keyword evidence="6 7" id="KW-0472">Membrane</keyword>
<dbReference type="PROSITE" id="PS51352">
    <property type="entry name" value="THIOREDOXIN_2"/>
    <property type="match status" value="1"/>
</dbReference>
<feature type="transmembrane region" description="Helical" evidence="7">
    <location>
        <begin position="503"/>
        <end position="521"/>
    </location>
</feature>
<protein>
    <submittedName>
        <fullName evidence="10">Thiol:disulfide interchange protein</fullName>
    </submittedName>
</protein>
<dbReference type="Pfam" id="PF02683">
    <property type="entry name" value="DsbD_TM"/>
    <property type="match status" value="1"/>
</dbReference>
<dbReference type="GO" id="GO:0015035">
    <property type="term" value="F:protein-disulfide reductase activity"/>
    <property type="evidence" value="ECO:0007669"/>
    <property type="project" value="TreeGrafter"/>
</dbReference>
<evidence type="ECO:0000256" key="3">
    <source>
        <dbReference type="ARBA" id="ARBA00022692"/>
    </source>
</evidence>
<accession>A0A3N5CYQ7</accession>
<feature type="transmembrane region" description="Helical" evidence="7">
    <location>
        <begin position="440"/>
        <end position="460"/>
    </location>
</feature>
<keyword evidence="3 7" id="KW-0812">Transmembrane</keyword>
<keyword evidence="8" id="KW-0732">Signal</keyword>
<evidence type="ECO:0000256" key="7">
    <source>
        <dbReference type="SAM" id="Phobius"/>
    </source>
</evidence>
<keyword evidence="4" id="KW-0201">Cytochrome c-type biogenesis</keyword>
<keyword evidence="5 7" id="KW-1133">Transmembrane helix</keyword>
<evidence type="ECO:0000256" key="4">
    <source>
        <dbReference type="ARBA" id="ARBA00022748"/>
    </source>
</evidence>
<dbReference type="CDD" id="cd02953">
    <property type="entry name" value="DsbDgamma"/>
    <property type="match status" value="1"/>
</dbReference>
<dbReference type="OrthoDB" id="9811036at2"/>
<dbReference type="Gene3D" id="3.40.30.10">
    <property type="entry name" value="Glutaredoxin"/>
    <property type="match status" value="1"/>
</dbReference>
<comment type="subcellular location">
    <subcellularLocation>
        <location evidence="1">Cell membrane</location>
        <topology evidence="1">Multi-pass membrane protein</topology>
    </subcellularLocation>
</comment>
<evidence type="ECO:0000313" key="10">
    <source>
        <dbReference type="EMBL" id="RPF72840.1"/>
    </source>
</evidence>
<dbReference type="PANTHER" id="PTHR32234">
    <property type="entry name" value="THIOL:DISULFIDE INTERCHANGE PROTEIN DSBD"/>
    <property type="match status" value="1"/>
</dbReference>
<dbReference type="InterPro" id="IPR003834">
    <property type="entry name" value="Cyt_c_assmbl_TM_dom"/>
</dbReference>
<dbReference type="EMBL" id="RPFZ01000001">
    <property type="protein sequence ID" value="RPF72840.1"/>
    <property type="molecule type" value="Genomic_DNA"/>
</dbReference>
<feature type="transmembrane region" description="Helical" evidence="7">
    <location>
        <begin position="372"/>
        <end position="392"/>
    </location>
</feature>
<feature type="transmembrane region" description="Helical" evidence="7">
    <location>
        <begin position="287"/>
        <end position="311"/>
    </location>
</feature>
<dbReference type="SUPFAM" id="SSF52833">
    <property type="entry name" value="Thioredoxin-like"/>
    <property type="match status" value="1"/>
</dbReference>
<dbReference type="Proteomes" id="UP000275232">
    <property type="component" value="Unassembled WGS sequence"/>
</dbReference>
<comment type="caution">
    <text evidence="10">The sequence shown here is derived from an EMBL/GenBank/DDBJ whole genome shotgun (WGS) entry which is preliminary data.</text>
</comment>
<dbReference type="PANTHER" id="PTHR32234:SF3">
    <property type="entry name" value="SUPPRESSION OF COPPER SENSITIVITY PROTEIN"/>
    <property type="match status" value="1"/>
</dbReference>
<evidence type="ECO:0000259" key="9">
    <source>
        <dbReference type="PROSITE" id="PS51352"/>
    </source>
</evidence>
<sequence>MQASVSSLFRFLSALLILIAAGAASAPAAAQNHIEADLVAEHAPVPGETLTVALRFRPETGWHGYWANPGDAGEGMRLDWSLPGGWRAGEPDYPVPHALELIGLINHVYEDPYAVLIPLRVPADGSASPGAPVVLDAQWLACSDTLCVPERARLRLRYPQDTPELRDQFDQYRAAIPPLIDRQARFGFMRDALRLAIPLPAAVDLADPHVFVRQKDVVDYGGEQRFTRNGDTLIVDIPRARPRGEPAGLEGILALDDDGNGIRFAAVPGAVPAGGAPVGPPAADTPLLLLIGGALLGGLLLNLMPCVFPILSLKALTLARAGESEGQARREALAYTAGVVLACLALGALLLVLRAGGEQVGWAFQLQEPLVVAGLLVLATLVTANLAGLYELPMLPIRTGGRGSAFATGLLAAVVATPCTGPFMAAALGAALLLPPLPALVLFAALGVGLALPFLALGFVPALRGWLPRPGPWMERFRRMMAIPMGLTALALAWLAWRAGGLHFAFAATALGVLPIVALIARHRGNRMVMAIAGVVALYFAGSLPFRVEQRAIAAQASLLDPQPWSPETLARARATGRPVFVWFTADWCLTCKVNESVAIEREATRDAFARAGVVSLRGDWTRRDPRITRFLESRGVAGVPLYLWYPAAGGEPEQLSQVLGPDTLVDLAKSQPVGPSSSD</sequence>
<evidence type="ECO:0000256" key="5">
    <source>
        <dbReference type="ARBA" id="ARBA00022989"/>
    </source>
</evidence>
<feature type="transmembrane region" description="Helical" evidence="7">
    <location>
        <begin position="480"/>
        <end position="497"/>
    </location>
</feature>
<reference evidence="10 11" key="1">
    <citation type="submission" date="2018-11" db="EMBL/GenBank/DDBJ databases">
        <title>Erythrobacter spongiae sp. nov., isolated from a marine sponge.</title>
        <authorList>
            <person name="Zhuang L."/>
            <person name="Luo L."/>
        </authorList>
    </citation>
    <scope>NUCLEOTIDE SEQUENCE [LARGE SCALE GENOMIC DNA]</scope>
    <source>
        <strain evidence="10 11">HN-E23</strain>
    </source>
</reference>
<feature type="transmembrane region" description="Helical" evidence="7">
    <location>
        <begin position="404"/>
        <end position="434"/>
    </location>
</feature>
<dbReference type="GO" id="GO:0005886">
    <property type="term" value="C:plasma membrane"/>
    <property type="evidence" value="ECO:0007669"/>
    <property type="project" value="UniProtKB-SubCell"/>
</dbReference>
<proteinExistence type="predicted"/>
<feature type="transmembrane region" description="Helical" evidence="7">
    <location>
        <begin position="332"/>
        <end position="352"/>
    </location>
</feature>
<feature type="signal peptide" evidence="8">
    <location>
        <begin position="1"/>
        <end position="30"/>
    </location>
</feature>
<dbReference type="GO" id="GO:0017004">
    <property type="term" value="P:cytochrome complex assembly"/>
    <property type="evidence" value="ECO:0007669"/>
    <property type="project" value="UniProtKB-KW"/>
</dbReference>
<feature type="transmembrane region" description="Helical" evidence="7">
    <location>
        <begin position="528"/>
        <end position="546"/>
    </location>
</feature>
<feature type="domain" description="Thioredoxin" evidence="9">
    <location>
        <begin position="546"/>
        <end position="680"/>
    </location>
</feature>
<dbReference type="Pfam" id="PF13899">
    <property type="entry name" value="Thioredoxin_7"/>
    <property type="match status" value="1"/>
</dbReference>
<evidence type="ECO:0000256" key="6">
    <source>
        <dbReference type="ARBA" id="ARBA00023136"/>
    </source>
</evidence>
<feature type="chain" id="PRO_5018027785" evidence="8">
    <location>
        <begin position="31"/>
        <end position="680"/>
    </location>
</feature>
<evidence type="ECO:0000256" key="8">
    <source>
        <dbReference type="SAM" id="SignalP"/>
    </source>
</evidence>
<gene>
    <name evidence="10" type="ORF">EG799_12205</name>
</gene>
<dbReference type="InterPro" id="IPR036249">
    <property type="entry name" value="Thioredoxin-like_sf"/>
</dbReference>
<evidence type="ECO:0000256" key="2">
    <source>
        <dbReference type="ARBA" id="ARBA00022475"/>
    </source>
</evidence>
<name>A0A3N5CYQ7_9SPHN</name>
<dbReference type="GO" id="GO:0045454">
    <property type="term" value="P:cell redox homeostasis"/>
    <property type="evidence" value="ECO:0007669"/>
    <property type="project" value="TreeGrafter"/>
</dbReference>
<organism evidence="10 11">
    <name type="scientific">Aurantiacibacter spongiae</name>
    <dbReference type="NCBI Taxonomy" id="2488860"/>
    <lineage>
        <taxon>Bacteria</taxon>
        <taxon>Pseudomonadati</taxon>
        <taxon>Pseudomonadota</taxon>
        <taxon>Alphaproteobacteria</taxon>
        <taxon>Sphingomonadales</taxon>
        <taxon>Erythrobacteraceae</taxon>
        <taxon>Aurantiacibacter</taxon>
    </lineage>
</organism>
<evidence type="ECO:0000313" key="11">
    <source>
        <dbReference type="Proteomes" id="UP000275232"/>
    </source>
</evidence>
<dbReference type="InterPro" id="IPR028250">
    <property type="entry name" value="DsbDN"/>
</dbReference>
<dbReference type="InterPro" id="IPR013766">
    <property type="entry name" value="Thioredoxin_domain"/>
</dbReference>
<keyword evidence="2" id="KW-1003">Cell membrane</keyword>
<keyword evidence="11" id="KW-1185">Reference proteome</keyword>
<dbReference type="AlphaFoldDB" id="A0A3N5CYQ7"/>
<dbReference type="Pfam" id="PF11412">
    <property type="entry name" value="DsbD_N"/>
    <property type="match status" value="1"/>
</dbReference>
<dbReference type="InterPro" id="IPR035671">
    <property type="entry name" value="DsbD_gamma"/>
</dbReference>
<evidence type="ECO:0000256" key="1">
    <source>
        <dbReference type="ARBA" id="ARBA00004651"/>
    </source>
</evidence>